<sequence>MDTGILLGFWILLLSRFLGGSYAQMVQGFYVFGDSLVDVGNNNYLQISLAKADFPHNGVDFPTHKPTGRFSNGKNAADFLAEKLGLPTSPPYLSLVSKSNSSQIVTSPLTGVSFASGGAGIFDGTDDKYKQSIPLKKQIDYFVNVYEDLVKRRGEPAARNHLSKSLFTFVVGNNDIFDYFGSSDARKKNTPQQYIDLMASTLKDQLKRLYGYNARKFVAVGVGPIGCCPSQRSKNSTGECDAEMNYWSHRYGQGLESMLQLLKSELKDINYSFIDTYTVLDELIHNPDDYGFTEVKAACCGLGNLNSNVPCLPIAQFCSNRTDHVFWDLYHPTEAASRLFIDKVFRGAPQYTSPLTIQDLAAL</sequence>
<accession>A0ACB9SC08</accession>
<gene>
    <name evidence="1" type="ORF">MLD38_000546</name>
</gene>
<name>A0ACB9SC08_9MYRT</name>
<evidence type="ECO:0000313" key="2">
    <source>
        <dbReference type="Proteomes" id="UP001057402"/>
    </source>
</evidence>
<protein>
    <submittedName>
        <fullName evidence="1">Uncharacterized protein</fullName>
    </submittedName>
</protein>
<dbReference type="Proteomes" id="UP001057402">
    <property type="component" value="Chromosome 1"/>
</dbReference>
<reference evidence="2" key="1">
    <citation type="journal article" date="2023" name="Front. Plant Sci.">
        <title>Chromosomal-level genome assembly of Melastoma candidum provides insights into trichome evolution.</title>
        <authorList>
            <person name="Zhong Y."/>
            <person name="Wu W."/>
            <person name="Sun C."/>
            <person name="Zou P."/>
            <person name="Liu Y."/>
            <person name="Dai S."/>
            <person name="Zhou R."/>
        </authorList>
    </citation>
    <scope>NUCLEOTIDE SEQUENCE [LARGE SCALE GENOMIC DNA]</scope>
</reference>
<keyword evidence="2" id="KW-1185">Reference proteome</keyword>
<organism evidence="1 2">
    <name type="scientific">Melastoma candidum</name>
    <dbReference type="NCBI Taxonomy" id="119954"/>
    <lineage>
        <taxon>Eukaryota</taxon>
        <taxon>Viridiplantae</taxon>
        <taxon>Streptophyta</taxon>
        <taxon>Embryophyta</taxon>
        <taxon>Tracheophyta</taxon>
        <taxon>Spermatophyta</taxon>
        <taxon>Magnoliopsida</taxon>
        <taxon>eudicotyledons</taxon>
        <taxon>Gunneridae</taxon>
        <taxon>Pentapetalae</taxon>
        <taxon>rosids</taxon>
        <taxon>malvids</taxon>
        <taxon>Myrtales</taxon>
        <taxon>Melastomataceae</taxon>
        <taxon>Melastomatoideae</taxon>
        <taxon>Melastomateae</taxon>
        <taxon>Melastoma</taxon>
    </lineage>
</organism>
<comment type="caution">
    <text evidence="1">The sequence shown here is derived from an EMBL/GenBank/DDBJ whole genome shotgun (WGS) entry which is preliminary data.</text>
</comment>
<evidence type="ECO:0000313" key="1">
    <source>
        <dbReference type="EMBL" id="KAI4388193.1"/>
    </source>
</evidence>
<proteinExistence type="predicted"/>
<dbReference type="EMBL" id="CM042880">
    <property type="protein sequence ID" value="KAI4388193.1"/>
    <property type="molecule type" value="Genomic_DNA"/>
</dbReference>